<dbReference type="InterPro" id="IPR036237">
    <property type="entry name" value="Xyl_isomerase-like_sf"/>
</dbReference>
<comment type="caution">
    <text evidence="1">The sequence shown here is derived from an EMBL/GenBank/DDBJ whole genome shotgun (WGS) entry which is preliminary data.</text>
</comment>
<organism evidence="1 2">
    <name type="scientific">Cyclobacterium plantarum</name>
    <dbReference type="NCBI Taxonomy" id="2716263"/>
    <lineage>
        <taxon>Bacteria</taxon>
        <taxon>Pseudomonadati</taxon>
        <taxon>Bacteroidota</taxon>
        <taxon>Cytophagia</taxon>
        <taxon>Cytophagales</taxon>
        <taxon>Cyclobacteriaceae</taxon>
        <taxon>Cyclobacterium</taxon>
    </lineage>
</organism>
<name>A0ABX0H6D3_9BACT</name>
<dbReference type="NCBIfam" id="NF035939">
    <property type="entry name" value="TIM_EboE"/>
    <property type="match status" value="1"/>
</dbReference>
<dbReference type="SUPFAM" id="SSF51658">
    <property type="entry name" value="Xylose isomerase-like"/>
    <property type="match status" value="1"/>
</dbReference>
<keyword evidence="2" id="KW-1185">Reference proteome</keyword>
<accession>A0ABX0H6D3</accession>
<sequence length="402" mass="46295">MQISDYHLTYCTNIHPGESWEATFENLKSYVPKIKDGLSIEKRFAIGLRLSDEASRELLENNELQAFKSWLKANNCYVFTLNGFPYGGFHRQVVKDEVHQPDWTTQARKEYTLRLFDILSVLMPGDMDAGISTSPLSYKHWHSTETARNEIIGKSCTQILEVVDYLYSIKLSRKQILHLDIEPEPDGMIENASGVHEFFEKWLIPQGIPMLTAKYGVSPKEAMDIIKDHVRVCYDVCHFAVAYEDHRTVLENFKKEGIKIGKFQLSAALKMDIPEKISQRRLVEKALLPFVESTYLHQVIGRSEGDGLKAYPDLPDALLALAETHDREWRIHFHVPVFLASYGTLQSTQEDILSVLDLNSQNHYSSQLEVETYTWEVLPEDIHLSLDQSIVRELDWAKIHIK</sequence>
<dbReference type="EMBL" id="JAANYN010000003">
    <property type="protein sequence ID" value="NHE56995.1"/>
    <property type="molecule type" value="Genomic_DNA"/>
</dbReference>
<evidence type="ECO:0000313" key="2">
    <source>
        <dbReference type="Proteomes" id="UP000649799"/>
    </source>
</evidence>
<evidence type="ECO:0000313" key="1">
    <source>
        <dbReference type="EMBL" id="NHE56995.1"/>
    </source>
</evidence>
<reference evidence="1 2" key="1">
    <citation type="submission" date="2020-03" db="EMBL/GenBank/DDBJ databases">
        <title>Cyclobacterium plantarum sp. nov., a marine bacterium isolated from a coastal-marine wetland.</title>
        <authorList>
            <person name="Sanchez-Porro C."/>
            <person name="Ventosa A."/>
            <person name="Amoozegar M."/>
        </authorList>
    </citation>
    <scope>NUCLEOTIDE SEQUENCE [LARGE SCALE GENOMIC DNA]</scope>
    <source>
        <strain evidence="1 2">GBPx2</strain>
    </source>
</reference>
<proteinExistence type="predicted"/>
<dbReference type="Proteomes" id="UP000649799">
    <property type="component" value="Unassembled WGS sequence"/>
</dbReference>
<dbReference type="RefSeq" id="WP_166145979.1">
    <property type="nucleotide sequence ID" value="NZ_JAANYN010000003.1"/>
</dbReference>
<gene>
    <name evidence="1" type="primary">eboE</name>
    <name evidence="1" type="ORF">G9Q97_09240</name>
</gene>
<protein>
    <submittedName>
        <fullName evidence="1">Metabolite traffic protein EboE</fullName>
    </submittedName>
</protein>